<feature type="transmembrane region" description="Helical" evidence="7">
    <location>
        <begin position="31"/>
        <end position="49"/>
    </location>
</feature>
<dbReference type="PANTHER" id="PTHR43652">
    <property type="entry name" value="BASIC AMINO ACID ANTIPORTER YFCC-RELATED"/>
    <property type="match status" value="1"/>
</dbReference>
<dbReference type="SUPFAM" id="SSF116726">
    <property type="entry name" value="TrkA C-terminal domain-like"/>
    <property type="match status" value="1"/>
</dbReference>
<sequence>MEPASWAFLILALAIVGFVSGKIPLAVVSIGVALALWATGVLTLPAALAGFGDPTVLFIASLFVVSEALDATGVTAWIGNQVITRAGRGRSRLTMIIGLMAAVIAAFISINGAVAALLPVVVVVALRAGIVPSKMLIPLAFAASAGSLLTLTGTPVNIVVSEAAAAAGGREFGFFEFALVGIPLVLLTVLIVTFAGNRLLPDRVAENLGDGVPDPSEHAEVLRRSYDVDLDTGVLFNVREGVAEVLVAPRSSLIGRVACAGMTTRNENLVILAVRRGEDDGPNASRGTGVAGSLELQAGDAVLVQGPWAALTRYTQSPDVIAVTPPHALQRTVPLGRGARRALVILAVMVILLATGLVPPVVAGLLAAGAIVLTGVLSIPQTYRSISWTTVILIAGMVPLSAAFISTGAAAIVADIVLGIIGSTSPHLALLVLGVLTMVLGQFISNVATVLVVTPIAVAISQAMQVSVQPFMMALTVAGAAAFMTPIATPVNLMVLQPGGYRFGDYWKLGLPLMLVFLAVAVVYVPLIWPFTP</sequence>
<feature type="domain" description="RCK C-terminal" evidence="8">
    <location>
        <begin position="230"/>
        <end position="320"/>
    </location>
</feature>
<reference evidence="9 10" key="1">
    <citation type="journal article" date="2024" name="Int. J. Syst. Evol. Microbiol.">
        <title>Microbacterium memoriense sp. nov., a member of the Actinomycetota from marine beach sediment of the north coast of Portugal.</title>
        <authorList>
            <person name="Santos J.D.N.D."/>
            <person name="Klimek D."/>
            <person name="Calusinska M."/>
            <person name="Lobo-da-Cunha A."/>
            <person name="Catita J."/>
            <person name="Goncalves H."/>
            <person name="Gonzalez I."/>
            <person name="Lage O.M."/>
        </authorList>
    </citation>
    <scope>NUCLEOTIDE SEQUENCE [LARGE SCALE GENOMIC DNA]</scope>
    <source>
        <strain evidence="9 10">PMIC_1C1B</strain>
    </source>
</reference>
<evidence type="ECO:0000256" key="5">
    <source>
        <dbReference type="ARBA" id="ARBA00022989"/>
    </source>
</evidence>
<keyword evidence="6 7" id="KW-0472">Membrane</keyword>
<feature type="transmembrane region" description="Helical" evidence="7">
    <location>
        <begin position="56"/>
        <end position="79"/>
    </location>
</feature>
<name>A0ABT2PDK8_9MICO</name>
<evidence type="ECO:0000313" key="10">
    <source>
        <dbReference type="Proteomes" id="UP001300496"/>
    </source>
</evidence>
<dbReference type="PROSITE" id="PS51202">
    <property type="entry name" value="RCK_C"/>
    <property type="match status" value="1"/>
</dbReference>
<evidence type="ECO:0000256" key="1">
    <source>
        <dbReference type="ARBA" id="ARBA00004141"/>
    </source>
</evidence>
<dbReference type="RefSeq" id="WP_261607044.1">
    <property type="nucleotide sequence ID" value="NZ_JAODOR010000010.1"/>
</dbReference>
<keyword evidence="3 7" id="KW-0812">Transmembrane</keyword>
<gene>
    <name evidence="9" type="ORF">N4R40_09085</name>
</gene>
<proteinExistence type="predicted"/>
<evidence type="ECO:0000256" key="4">
    <source>
        <dbReference type="ARBA" id="ARBA00022737"/>
    </source>
</evidence>
<feature type="transmembrane region" description="Helical" evidence="7">
    <location>
        <begin position="428"/>
        <end position="459"/>
    </location>
</feature>
<evidence type="ECO:0000256" key="3">
    <source>
        <dbReference type="ARBA" id="ARBA00022692"/>
    </source>
</evidence>
<feature type="transmembrane region" description="Helical" evidence="7">
    <location>
        <begin position="509"/>
        <end position="529"/>
    </location>
</feature>
<organism evidence="9 10">
    <name type="scientific">Microbacterium memoriense</name>
    <dbReference type="NCBI Taxonomy" id="2978350"/>
    <lineage>
        <taxon>Bacteria</taxon>
        <taxon>Bacillati</taxon>
        <taxon>Actinomycetota</taxon>
        <taxon>Actinomycetes</taxon>
        <taxon>Micrococcales</taxon>
        <taxon>Microbacteriaceae</taxon>
        <taxon>Microbacterium</taxon>
    </lineage>
</organism>
<dbReference type="Proteomes" id="UP001300496">
    <property type="component" value="Unassembled WGS sequence"/>
</dbReference>
<dbReference type="InterPro" id="IPR036721">
    <property type="entry name" value="RCK_C_sf"/>
</dbReference>
<evidence type="ECO:0000313" key="9">
    <source>
        <dbReference type="EMBL" id="MCT9002515.1"/>
    </source>
</evidence>
<dbReference type="Gene3D" id="3.30.70.1450">
    <property type="entry name" value="Regulator of K+ conductance, C-terminal domain"/>
    <property type="match status" value="1"/>
</dbReference>
<protein>
    <submittedName>
        <fullName evidence="9">SLC13 family permease</fullName>
    </submittedName>
</protein>
<feature type="transmembrane region" description="Helical" evidence="7">
    <location>
        <begin position="471"/>
        <end position="489"/>
    </location>
</feature>
<evidence type="ECO:0000256" key="6">
    <source>
        <dbReference type="ARBA" id="ARBA00023136"/>
    </source>
</evidence>
<dbReference type="InterPro" id="IPR004680">
    <property type="entry name" value="Cit_transptr-like_dom"/>
</dbReference>
<keyword evidence="10" id="KW-1185">Reference proteome</keyword>
<dbReference type="EMBL" id="JAODOR010000010">
    <property type="protein sequence ID" value="MCT9002515.1"/>
    <property type="molecule type" value="Genomic_DNA"/>
</dbReference>
<dbReference type="PANTHER" id="PTHR43652:SF2">
    <property type="entry name" value="BASIC AMINO ACID ANTIPORTER YFCC-RELATED"/>
    <property type="match status" value="1"/>
</dbReference>
<evidence type="ECO:0000256" key="7">
    <source>
        <dbReference type="SAM" id="Phobius"/>
    </source>
</evidence>
<feature type="transmembrane region" description="Helical" evidence="7">
    <location>
        <begin position="361"/>
        <end position="379"/>
    </location>
</feature>
<dbReference type="CDD" id="cd01115">
    <property type="entry name" value="SLC13_permease"/>
    <property type="match status" value="1"/>
</dbReference>
<keyword evidence="4" id="KW-0677">Repeat</keyword>
<dbReference type="InterPro" id="IPR051679">
    <property type="entry name" value="DASS-Related_Transporters"/>
</dbReference>
<accession>A0ABT2PDK8</accession>
<keyword evidence="5 7" id="KW-1133">Transmembrane helix</keyword>
<keyword evidence="2" id="KW-0813">Transport</keyword>
<evidence type="ECO:0000256" key="2">
    <source>
        <dbReference type="ARBA" id="ARBA00022448"/>
    </source>
</evidence>
<comment type="subcellular location">
    <subcellularLocation>
        <location evidence="1">Membrane</location>
        <topology evidence="1">Multi-pass membrane protein</topology>
    </subcellularLocation>
</comment>
<dbReference type="InterPro" id="IPR006037">
    <property type="entry name" value="RCK_C"/>
</dbReference>
<comment type="caution">
    <text evidence="9">The sequence shown here is derived from an EMBL/GenBank/DDBJ whole genome shotgun (WGS) entry which is preliminary data.</text>
</comment>
<dbReference type="Pfam" id="PF03600">
    <property type="entry name" value="CitMHS"/>
    <property type="match status" value="1"/>
</dbReference>
<feature type="transmembrane region" description="Helical" evidence="7">
    <location>
        <begin position="99"/>
        <end position="124"/>
    </location>
</feature>
<feature type="transmembrane region" description="Helical" evidence="7">
    <location>
        <begin position="391"/>
        <end position="422"/>
    </location>
</feature>
<feature type="transmembrane region" description="Helical" evidence="7">
    <location>
        <begin position="172"/>
        <end position="195"/>
    </location>
</feature>
<feature type="transmembrane region" description="Helical" evidence="7">
    <location>
        <begin position="136"/>
        <end position="160"/>
    </location>
</feature>
<evidence type="ECO:0000259" key="8">
    <source>
        <dbReference type="PROSITE" id="PS51202"/>
    </source>
</evidence>